<dbReference type="AlphaFoldDB" id="A0A1H6ZKV3"/>
<dbReference type="Proteomes" id="UP000242930">
    <property type="component" value="Unassembled WGS sequence"/>
</dbReference>
<dbReference type="STRING" id="915471.SAMN05216201_11080"/>
<dbReference type="GO" id="GO:0003700">
    <property type="term" value="F:DNA-binding transcription factor activity"/>
    <property type="evidence" value="ECO:0007669"/>
    <property type="project" value="TreeGrafter"/>
</dbReference>
<dbReference type="GO" id="GO:0000976">
    <property type="term" value="F:transcription cis-regulatory region binding"/>
    <property type="evidence" value="ECO:0007669"/>
    <property type="project" value="TreeGrafter"/>
</dbReference>
<dbReference type="PROSITE" id="PS50977">
    <property type="entry name" value="HTH_TETR_2"/>
    <property type="match status" value="1"/>
</dbReference>
<dbReference type="Gene3D" id="1.10.357.10">
    <property type="entry name" value="Tetracycline Repressor, domain 2"/>
    <property type="match status" value="1"/>
</dbReference>
<proteinExistence type="predicted"/>
<dbReference type="InterPro" id="IPR001647">
    <property type="entry name" value="HTH_TetR"/>
</dbReference>
<organism evidence="4 5">
    <name type="scientific">Pseudomonas linyingensis</name>
    <dbReference type="NCBI Taxonomy" id="915471"/>
    <lineage>
        <taxon>Bacteria</taxon>
        <taxon>Pseudomonadati</taxon>
        <taxon>Pseudomonadota</taxon>
        <taxon>Gammaproteobacteria</taxon>
        <taxon>Pseudomonadales</taxon>
        <taxon>Pseudomonadaceae</taxon>
        <taxon>Pseudomonas</taxon>
    </lineage>
</organism>
<dbReference type="PANTHER" id="PTHR30055">
    <property type="entry name" value="HTH-TYPE TRANSCRIPTIONAL REGULATOR RUTR"/>
    <property type="match status" value="1"/>
</dbReference>
<evidence type="ECO:0000256" key="1">
    <source>
        <dbReference type="ARBA" id="ARBA00023125"/>
    </source>
</evidence>
<evidence type="ECO:0000256" key="2">
    <source>
        <dbReference type="PROSITE-ProRule" id="PRU00335"/>
    </source>
</evidence>
<accession>A0A1H6ZKV3</accession>
<dbReference type="PANTHER" id="PTHR30055:SF226">
    <property type="entry name" value="HTH-TYPE TRANSCRIPTIONAL REGULATOR PKSA"/>
    <property type="match status" value="1"/>
</dbReference>
<reference evidence="5" key="1">
    <citation type="submission" date="2016-10" db="EMBL/GenBank/DDBJ databases">
        <authorList>
            <person name="Varghese N."/>
            <person name="Submissions S."/>
        </authorList>
    </citation>
    <scope>NUCLEOTIDE SEQUENCE [LARGE SCALE GENOMIC DNA]</scope>
    <source>
        <strain evidence="5">LMG 25967</strain>
    </source>
</reference>
<gene>
    <name evidence="4" type="ORF">SAMN05216201_11080</name>
</gene>
<dbReference type="OrthoDB" id="9816320at2"/>
<dbReference type="PRINTS" id="PR00455">
    <property type="entry name" value="HTHTETR"/>
</dbReference>
<dbReference type="InterPro" id="IPR050109">
    <property type="entry name" value="HTH-type_TetR-like_transc_reg"/>
</dbReference>
<feature type="domain" description="HTH tetR-type" evidence="3">
    <location>
        <begin position="18"/>
        <end position="78"/>
    </location>
</feature>
<keyword evidence="5" id="KW-1185">Reference proteome</keyword>
<dbReference type="RefSeq" id="WP_090311707.1">
    <property type="nucleotide sequence ID" value="NZ_FNZE01000010.1"/>
</dbReference>
<feature type="DNA-binding region" description="H-T-H motif" evidence="2">
    <location>
        <begin position="41"/>
        <end position="60"/>
    </location>
</feature>
<keyword evidence="1 2" id="KW-0238">DNA-binding</keyword>
<dbReference type="Pfam" id="PF00440">
    <property type="entry name" value="TetR_N"/>
    <property type="match status" value="1"/>
</dbReference>
<protein>
    <submittedName>
        <fullName evidence="4">Transcriptional regulator, TetR family</fullName>
    </submittedName>
</protein>
<dbReference type="EMBL" id="FNZE01000010">
    <property type="protein sequence ID" value="SEJ52754.1"/>
    <property type="molecule type" value="Genomic_DNA"/>
</dbReference>
<dbReference type="SUPFAM" id="SSF46689">
    <property type="entry name" value="Homeodomain-like"/>
    <property type="match status" value="1"/>
</dbReference>
<evidence type="ECO:0000313" key="4">
    <source>
        <dbReference type="EMBL" id="SEJ52754.1"/>
    </source>
</evidence>
<name>A0A1H6ZKV3_9PSED</name>
<sequence>MTQNPRHLRRNPTQSRAEATLRAIREACLKILDEEGHQRLTTNRIAEVAGISIGSLYQYYADKRAIAADICNELLLAELNEVDRLDEQAISMVRNSLETTMKFFVEEYVARHRRLYLKLKGFYLEMHWHYDFETYVLKTRPGKLTTVEWLPRALKRYREILGVHDLVLASTMIVNVIEGTIHATLDRSPELILKQEFADELLAIVLSYLKYASKSNASPGSS</sequence>
<evidence type="ECO:0000259" key="3">
    <source>
        <dbReference type="PROSITE" id="PS50977"/>
    </source>
</evidence>
<evidence type="ECO:0000313" key="5">
    <source>
        <dbReference type="Proteomes" id="UP000242930"/>
    </source>
</evidence>
<dbReference type="InterPro" id="IPR009057">
    <property type="entry name" value="Homeodomain-like_sf"/>
</dbReference>